<evidence type="ECO:0000256" key="1">
    <source>
        <dbReference type="SAM" id="Phobius"/>
    </source>
</evidence>
<name>A0AAE3ZSH8_9ACTN</name>
<gene>
    <name evidence="2" type="ORF">J2S44_005513</name>
</gene>
<feature type="transmembrane region" description="Helical" evidence="1">
    <location>
        <begin position="33"/>
        <end position="53"/>
    </location>
</feature>
<keyword evidence="3" id="KW-1185">Reference proteome</keyword>
<dbReference type="EMBL" id="JAVDYC010000001">
    <property type="protein sequence ID" value="MDR7325263.1"/>
    <property type="molecule type" value="Genomic_DNA"/>
</dbReference>
<dbReference type="AlphaFoldDB" id="A0AAE3ZSH8"/>
<keyword evidence="1" id="KW-0472">Membrane</keyword>
<evidence type="ECO:0000313" key="3">
    <source>
        <dbReference type="Proteomes" id="UP001183629"/>
    </source>
</evidence>
<dbReference type="Proteomes" id="UP001183629">
    <property type="component" value="Unassembled WGS sequence"/>
</dbReference>
<accession>A0AAE3ZSH8</accession>
<feature type="transmembrane region" description="Helical" evidence="1">
    <location>
        <begin position="60"/>
        <end position="84"/>
    </location>
</feature>
<dbReference type="RefSeq" id="WP_310419835.1">
    <property type="nucleotide sequence ID" value="NZ_JAVDYC010000001.1"/>
</dbReference>
<feature type="transmembrane region" description="Helical" evidence="1">
    <location>
        <begin position="104"/>
        <end position="131"/>
    </location>
</feature>
<comment type="caution">
    <text evidence="2">The sequence shown here is derived from an EMBL/GenBank/DDBJ whole genome shotgun (WGS) entry which is preliminary data.</text>
</comment>
<keyword evidence="1" id="KW-0812">Transmembrane</keyword>
<evidence type="ECO:0000313" key="2">
    <source>
        <dbReference type="EMBL" id="MDR7325263.1"/>
    </source>
</evidence>
<organism evidence="2 3">
    <name type="scientific">Catenuloplanes niger</name>
    <dbReference type="NCBI Taxonomy" id="587534"/>
    <lineage>
        <taxon>Bacteria</taxon>
        <taxon>Bacillati</taxon>
        <taxon>Actinomycetota</taxon>
        <taxon>Actinomycetes</taxon>
        <taxon>Micromonosporales</taxon>
        <taxon>Micromonosporaceae</taxon>
        <taxon>Catenuloplanes</taxon>
    </lineage>
</organism>
<proteinExistence type="predicted"/>
<protein>
    <submittedName>
        <fullName evidence="2">Uncharacterized protein</fullName>
    </submittedName>
</protein>
<reference evidence="2 3" key="1">
    <citation type="submission" date="2023-07" db="EMBL/GenBank/DDBJ databases">
        <title>Sequencing the genomes of 1000 actinobacteria strains.</title>
        <authorList>
            <person name="Klenk H.-P."/>
        </authorList>
    </citation>
    <scope>NUCLEOTIDE SEQUENCE [LARGE SCALE GENOMIC DNA]</scope>
    <source>
        <strain evidence="2 3">DSM 44711</strain>
    </source>
</reference>
<keyword evidence="1" id="KW-1133">Transmembrane helix</keyword>
<sequence>MRPGLPLPALAGLALIAVPRAVLHDLKIIHEGTVANALLVAVPPLIWIVVVVAARVSRPFPALLAVGAFYGIGLAVVHQVFWTVDADLGSRLPPWAEETVMRAFAIPSSLLTGLLTGAVTGLVAWAVTAIIRRGGESTPR</sequence>